<comment type="similarity">
    <text evidence="1 6 7">Belongs to the universal ribosomal protein uL5 family.</text>
</comment>
<name>A0A1F4S515_UNCSA</name>
<dbReference type="InterPro" id="IPR022803">
    <property type="entry name" value="Ribosomal_uL5_dom_sf"/>
</dbReference>
<dbReference type="GO" id="GO:0000049">
    <property type="term" value="F:tRNA binding"/>
    <property type="evidence" value="ECO:0007669"/>
    <property type="project" value="UniProtKB-UniRule"/>
</dbReference>
<feature type="domain" description="Large ribosomal subunit protein uL5 N-terminal" evidence="8">
    <location>
        <begin position="24"/>
        <end position="80"/>
    </location>
</feature>
<evidence type="ECO:0000256" key="6">
    <source>
        <dbReference type="HAMAP-Rule" id="MF_01333"/>
    </source>
</evidence>
<evidence type="ECO:0000256" key="2">
    <source>
        <dbReference type="ARBA" id="ARBA00022980"/>
    </source>
</evidence>
<evidence type="ECO:0000259" key="8">
    <source>
        <dbReference type="Pfam" id="PF00281"/>
    </source>
</evidence>
<dbReference type="GO" id="GO:0019843">
    <property type="term" value="F:rRNA binding"/>
    <property type="evidence" value="ECO:0007669"/>
    <property type="project" value="UniProtKB-UniRule"/>
</dbReference>
<dbReference type="InterPro" id="IPR020930">
    <property type="entry name" value="Ribosomal_uL5_bac-type"/>
</dbReference>
<evidence type="ECO:0000256" key="1">
    <source>
        <dbReference type="ARBA" id="ARBA00008553"/>
    </source>
</evidence>
<accession>A0A1F4S515</accession>
<dbReference type="AlphaFoldDB" id="A0A1F4S515"/>
<dbReference type="InterPro" id="IPR031309">
    <property type="entry name" value="Ribosomal_uL5_C"/>
</dbReference>
<dbReference type="GO" id="GO:0003735">
    <property type="term" value="F:structural constituent of ribosome"/>
    <property type="evidence" value="ECO:0007669"/>
    <property type="project" value="InterPro"/>
</dbReference>
<evidence type="ECO:0000313" key="10">
    <source>
        <dbReference type="EMBL" id="OGC15521.1"/>
    </source>
</evidence>
<dbReference type="GO" id="GO:0005840">
    <property type="term" value="C:ribosome"/>
    <property type="evidence" value="ECO:0007669"/>
    <property type="project" value="UniProtKB-KW"/>
</dbReference>
<keyword evidence="2 6" id="KW-0689">Ribosomal protein</keyword>
<dbReference type="Pfam" id="PF00673">
    <property type="entry name" value="Ribosomal_L5_C"/>
    <property type="match status" value="1"/>
</dbReference>
<keyword evidence="6" id="KW-0694">RNA-binding</keyword>
<proteinExistence type="inferred from homology"/>
<keyword evidence="3 6" id="KW-0687">Ribonucleoprotein</keyword>
<evidence type="ECO:0000256" key="3">
    <source>
        <dbReference type="ARBA" id="ARBA00023274"/>
    </source>
</evidence>
<dbReference type="GO" id="GO:1990904">
    <property type="term" value="C:ribonucleoprotein complex"/>
    <property type="evidence" value="ECO:0007669"/>
    <property type="project" value="UniProtKB-KW"/>
</dbReference>
<dbReference type="Gene3D" id="3.30.1440.10">
    <property type="match status" value="1"/>
</dbReference>
<dbReference type="HAMAP" id="MF_01333_B">
    <property type="entry name" value="Ribosomal_uL5_B"/>
    <property type="match status" value="1"/>
</dbReference>
<keyword evidence="6" id="KW-0699">rRNA-binding</keyword>
<sequence length="180" mass="20199">MKNLKEKYSTEVVKKLKDEFGYKNILEIPHVVKVVLSEGVKEGPQNPKSVDIAAAEMSEIGGQHAVIKKAKKSIANFKLKARDPIGCMLTLRGEKMYLFLNKLINISLPKVRDFKGLPEDSFDGRGNYSFGIREQLIFPEVDYDKVDKVRGMNIVIVTSAKTDKEAKSLLKGLGIPFKEK</sequence>
<evidence type="ECO:0000256" key="4">
    <source>
        <dbReference type="ARBA" id="ARBA00035245"/>
    </source>
</evidence>
<dbReference type="NCBIfam" id="NF000585">
    <property type="entry name" value="PRK00010.1"/>
    <property type="match status" value="1"/>
</dbReference>
<dbReference type="InterPro" id="IPR002132">
    <property type="entry name" value="Ribosomal_uL5"/>
</dbReference>
<dbReference type="InterPro" id="IPR031310">
    <property type="entry name" value="Ribosomal_uL5_N"/>
</dbReference>
<protein>
    <recommendedName>
        <fullName evidence="4 6">Large ribosomal subunit protein uL5</fullName>
    </recommendedName>
</protein>
<gene>
    <name evidence="6" type="primary">rplE</name>
    <name evidence="10" type="ORF">A2290_03930</name>
</gene>
<dbReference type="SUPFAM" id="SSF55282">
    <property type="entry name" value="RL5-like"/>
    <property type="match status" value="1"/>
</dbReference>
<comment type="function">
    <text evidence="5">This is one of the proteins that bind and probably mediate the attachment of the 5S RNA into the large ribosomal subunit, where it forms part of the central protuberance. In the 70S ribosome it contacts protein S13 of the 30S subunit (bridge B1b), connecting the 2 subunits; this bridge is implicated in subunit movement. Contacts the P site tRNA; the 5S rRNA and some of its associated proteins might help stabilize positioning of ribosome-bound tRNAs.</text>
</comment>
<feature type="domain" description="Large ribosomal subunit protein uL5 C-terminal" evidence="9">
    <location>
        <begin position="84"/>
        <end position="177"/>
    </location>
</feature>
<evidence type="ECO:0000313" key="11">
    <source>
        <dbReference type="Proteomes" id="UP000177905"/>
    </source>
</evidence>
<organism evidence="10 11">
    <name type="scientific">candidate division WOR-1 bacterium RIFOXYB2_FULL_36_35</name>
    <dbReference type="NCBI Taxonomy" id="1802578"/>
    <lineage>
        <taxon>Bacteria</taxon>
        <taxon>Bacillati</taxon>
        <taxon>Saganbacteria</taxon>
    </lineage>
</organism>
<reference evidence="10 11" key="1">
    <citation type="journal article" date="2016" name="Nat. Commun.">
        <title>Thousands of microbial genomes shed light on interconnected biogeochemical processes in an aquifer system.</title>
        <authorList>
            <person name="Anantharaman K."/>
            <person name="Brown C.T."/>
            <person name="Hug L.A."/>
            <person name="Sharon I."/>
            <person name="Castelle C.J."/>
            <person name="Probst A.J."/>
            <person name="Thomas B.C."/>
            <person name="Singh A."/>
            <person name="Wilkins M.J."/>
            <person name="Karaoz U."/>
            <person name="Brodie E.L."/>
            <person name="Williams K.H."/>
            <person name="Hubbard S.S."/>
            <person name="Banfield J.F."/>
        </authorList>
    </citation>
    <scope>NUCLEOTIDE SEQUENCE [LARGE SCALE GENOMIC DNA]</scope>
</reference>
<comment type="caution">
    <text evidence="10">The sequence shown here is derived from an EMBL/GenBank/DDBJ whole genome shotgun (WGS) entry which is preliminary data.</text>
</comment>
<dbReference type="GO" id="GO:0006412">
    <property type="term" value="P:translation"/>
    <property type="evidence" value="ECO:0007669"/>
    <property type="project" value="UniProtKB-UniRule"/>
</dbReference>
<evidence type="ECO:0000256" key="7">
    <source>
        <dbReference type="RuleBase" id="RU003930"/>
    </source>
</evidence>
<dbReference type="Pfam" id="PF00281">
    <property type="entry name" value="Ribosomal_L5"/>
    <property type="match status" value="1"/>
</dbReference>
<dbReference type="PANTHER" id="PTHR11994">
    <property type="entry name" value="60S RIBOSOMAL PROTEIN L11-RELATED"/>
    <property type="match status" value="1"/>
</dbReference>
<dbReference type="EMBL" id="MEUA01000019">
    <property type="protein sequence ID" value="OGC15521.1"/>
    <property type="molecule type" value="Genomic_DNA"/>
</dbReference>
<dbReference type="PIRSF" id="PIRSF002161">
    <property type="entry name" value="Ribosomal_L5"/>
    <property type="match status" value="1"/>
</dbReference>
<keyword evidence="6" id="KW-0820">tRNA-binding</keyword>
<evidence type="ECO:0000256" key="5">
    <source>
        <dbReference type="ARBA" id="ARBA00058604"/>
    </source>
</evidence>
<comment type="subunit">
    <text evidence="6">Part of the 50S ribosomal subunit; part of the 5S rRNA/L5/L18/L25 subcomplex. Contacts the 5S rRNA and the P site tRNA. Forms a bridge to the 30S subunit in the 70S ribosome.</text>
</comment>
<dbReference type="Proteomes" id="UP000177905">
    <property type="component" value="Unassembled WGS sequence"/>
</dbReference>
<evidence type="ECO:0000259" key="9">
    <source>
        <dbReference type="Pfam" id="PF00673"/>
    </source>
</evidence>
<comment type="function">
    <text evidence="6">This is 1 of the proteins that bind and probably mediate the attachment of the 5S RNA into the large ribosomal subunit, where it forms part of the central protuberance. In the 70S ribosome it contacts protein S13 of the 30S subunit (bridge B1b), connecting the 2 subunits; this bridge is implicated in subunit movement. Contacts the P site tRNA; the 5S rRNA and some of its associated proteins might help stabilize positioning of ribosome-bound tRNAs.</text>
</comment>
<dbReference type="FunFam" id="3.30.1440.10:FF:000001">
    <property type="entry name" value="50S ribosomal protein L5"/>
    <property type="match status" value="1"/>
</dbReference>